<dbReference type="EMBL" id="JACGWJ010000030">
    <property type="protein sequence ID" value="KAL0301823.1"/>
    <property type="molecule type" value="Genomic_DNA"/>
</dbReference>
<gene>
    <name evidence="2" type="ORF">Sradi_6459100</name>
</gene>
<comment type="caution">
    <text evidence="2">The sequence shown here is derived from an EMBL/GenBank/DDBJ whole genome shotgun (WGS) entry which is preliminary data.</text>
</comment>
<evidence type="ECO:0000259" key="1">
    <source>
        <dbReference type="Pfam" id="PF13960"/>
    </source>
</evidence>
<dbReference type="PANTHER" id="PTHR48258">
    <property type="entry name" value="DUF4218 DOMAIN-CONTAINING PROTEIN-RELATED"/>
    <property type="match status" value="1"/>
</dbReference>
<proteinExistence type="predicted"/>
<dbReference type="PANTHER" id="PTHR48258:SF4">
    <property type="entry name" value="DUF4216 DOMAIN-CONTAINING PROTEIN"/>
    <property type="match status" value="1"/>
</dbReference>
<organism evidence="2">
    <name type="scientific">Sesamum radiatum</name>
    <name type="common">Black benniseed</name>
    <dbReference type="NCBI Taxonomy" id="300843"/>
    <lineage>
        <taxon>Eukaryota</taxon>
        <taxon>Viridiplantae</taxon>
        <taxon>Streptophyta</taxon>
        <taxon>Embryophyta</taxon>
        <taxon>Tracheophyta</taxon>
        <taxon>Spermatophyta</taxon>
        <taxon>Magnoliopsida</taxon>
        <taxon>eudicotyledons</taxon>
        <taxon>Gunneridae</taxon>
        <taxon>Pentapetalae</taxon>
        <taxon>asterids</taxon>
        <taxon>lamiids</taxon>
        <taxon>Lamiales</taxon>
        <taxon>Pedaliaceae</taxon>
        <taxon>Sesamum</taxon>
    </lineage>
</organism>
<sequence>MAYLIVQLSYKTHMGGPVYCRWMYPFERFLYDLKKKVKNKTHIETSIIEPYIIKKIGQFTSHYFERHILCKQNKPSRNDDLRSNNDRIQRSIFNNPVQNLQIGHS</sequence>
<feature type="domain" description="DUF4218" evidence="1">
    <location>
        <begin position="1"/>
        <end position="78"/>
    </location>
</feature>
<protein>
    <recommendedName>
        <fullName evidence="1">DUF4218 domain-containing protein</fullName>
    </recommendedName>
</protein>
<evidence type="ECO:0000313" key="2">
    <source>
        <dbReference type="EMBL" id="KAL0301823.1"/>
    </source>
</evidence>
<reference evidence="2" key="2">
    <citation type="journal article" date="2024" name="Plant">
        <title>Genomic evolution and insights into agronomic trait innovations of Sesamum species.</title>
        <authorList>
            <person name="Miao H."/>
            <person name="Wang L."/>
            <person name="Qu L."/>
            <person name="Liu H."/>
            <person name="Sun Y."/>
            <person name="Le M."/>
            <person name="Wang Q."/>
            <person name="Wei S."/>
            <person name="Zheng Y."/>
            <person name="Lin W."/>
            <person name="Duan Y."/>
            <person name="Cao H."/>
            <person name="Xiong S."/>
            <person name="Wang X."/>
            <person name="Wei L."/>
            <person name="Li C."/>
            <person name="Ma Q."/>
            <person name="Ju M."/>
            <person name="Zhao R."/>
            <person name="Li G."/>
            <person name="Mu C."/>
            <person name="Tian Q."/>
            <person name="Mei H."/>
            <person name="Zhang T."/>
            <person name="Gao T."/>
            <person name="Zhang H."/>
        </authorList>
    </citation>
    <scope>NUCLEOTIDE SEQUENCE</scope>
    <source>
        <strain evidence="2">G02</strain>
    </source>
</reference>
<reference evidence="2" key="1">
    <citation type="submission" date="2020-06" db="EMBL/GenBank/DDBJ databases">
        <authorList>
            <person name="Li T."/>
            <person name="Hu X."/>
            <person name="Zhang T."/>
            <person name="Song X."/>
            <person name="Zhang H."/>
            <person name="Dai N."/>
            <person name="Sheng W."/>
            <person name="Hou X."/>
            <person name="Wei L."/>
        </authorList>
    </citation>
    <scope>NUCLEOTIDE SEQUENCE</scope>
    <source>
        <strain evidence="2">G02</strain>
        <tissue evidence="2">Leaf</tissue>
    </source>
</reference>
<dbReference type="AlphaFoldDB" id="A0AAW2K7J4"/>
<name>A0AAW2K7J4_SESRA</name>
<accession>A0AAW2K7J4</accession>
<dbReference type="Pfam" id="PF13960">
    <property type="entry name" value="DUF4218"/>
    <property type="match status" value="1"/>
</dbReference>
<dbReference type="InterPro" id="IPR025452">
    <property type="entry name" value="DUF4218"/>
</dbReference>